<evidence type="ECO:0000313" key="1">
    <source>
        <dbReference type="EMBL" id="MBD7913029.1"/>
    </source>
</evidence>
<name>A0ABR8PY33_9CLOT</name>
<comment type="caution">
    <text evidence="1">The sequence shown here is derived from an EMBL/GenBank/DDBJ whole genome shotgun (WGS) entry which is preliminary data.</text>
</comment>
<dbReference type="RefSeq" id="WP_191769935.1">
    <property type="nucleotide sequence ID" value="NZ_JACSRA010000033.1"/>
</dbReference>
<dbReference type="EMBL" id="JACSRA010000033">
    <property type="protein sequence ID" value="MBD7913029.1"/>
    <property type="molecule type" value="Genomic_DNA"/>
</dbReference>
<evidence type="ECO:0000313" key="2">
    <source>
        <dbReference type="Proteomes" id="UP000627781"/>
    </source>
</evidence>
<protein>
    <submittedName>
        <fullName evidence="1">Uncharacterized protein</fullName>
    </submittedName>
</protein>
<accession>A0ABR8PY33</accession>
<reference evidence="1 2" key="1">
    <citation type="submission" date="2020-08" db="EMBL/GenBank/DDBJ databases">
        <title>A Genomic Blueprint of the Chicken Gut Microbiome.</title>
        <authorList>
            <person name="Gilroy R."/>
            <person name="Ravi A."/>
            <person name="Getino M."/>
            <person name="Pursley I."/>
            <person name="Horton D.L."/>
            <person name="Alikhan N.-F."/>
            <person name="Baker D."/>
            <person name="Gharbi K."/>
            <person name="Hall N."/>
            <person name="Watson M."/>
            <person name="Adriaenssens E.M."/>
            <person name="Foster-Nyarko E."/>
            <person name="Jarju S."/>
            <person name="Secka A."/>
            <person name="Antonio M."/>
            <person name="Oren A."/>
            <person name="Chaudhuri R."/>
            <person name="La Ragione R.M."/>
            <person name="Hildebrand F."/>
            <person name="Pallen M.J."/>
        </authorList>
    </citation>
    <scope>NUCLEOTIDE SEQUENCE [LARGE SCALE GENOMIC DNA]</scope>
    <source>
        <strain evidence="1 2">Sa3CVN1</strain>
    </source>
</reference>
<organism evidence="1 2">
    <name type="scientific">Clostridium cibarium</name>
    <dbReference type="NCBI Taxonomy" id="2762247"/>
    <lineage>
        <taxon>Bacteria</taxon>
        <taxon>Bacillati</taxon>
        <taxon>Bacillota</taxon>
        <taxon>Clostridia</taxon>
        <taxon>Eubacteriales</taxon>
        <taxon>Clostridiaceae</taxon>
        <taxon>Clostridium</taxon>
    </lineage>
</organism>
<keyword evidence="2" id="KW-1185">Reference proteome</keyword>
<proteinExistence type="predicted"/>
<dbReference type="Proteomes" id="UP000627781">
    <property type="component" value="Unassembled WGS sequence"/>
</dbReference>
<sequence length="130" mass="14854">MEYITAMNNYVVVNPNGDMQGYVEIDEAVGAVDSYDLENILALCEEPRKGHMFDMWQFDDMQDSGIIYGVDNGECQIYDMDTLLEAIRESGMFQDEKDELIKELLKKDIHLNAYDKGIVGILANVDVEWT</sequence>
<gene>
    <name evidence="1" type="ORF">H9661_16880</name>
</gene>